<dbReference type="InterPro" id="IPR036249">
    <property type="entry name" value="Thioredoxin-like_sf"/>
</dbReference>
<sequence length="268" mass="29935">MQSSTPFDFQTDVIELSKTIPVLVDFWAQWCGPCRILAPVLKRLADRHAGKWVLVKVNTEEYPEISAQYGIRGIPNVKLFSNGEVIEEFTGALPEHQIEQWLSKALPSPWAEDVERAATEIAAGDNDAAVFLLEGVLANEPENRKAAAMLVKLILFSRPDEALRLAEPLEAEPEYADLSEAVRTLGALLARPSTALPKSESLEAYGLAVESLRKGDLDRALERFIAVLRDDRYYDGDGSRKACIAIFRLLGEEHEITMKHRQAFDRAF</sequence>
<dbReference type="Gene3D" id="1.25.40.10">
    <property type="entry name" value="Tetratricopeptide repeat domain"/>
    <property type="match status" value="1"/>
</dbReference>
<protein>
    <recommendedName>
        <fullName evidence="6">Thioredoxin</fullName>
    </recommendedName>
</protein>
<proteinExistence type="inferred from homology"/>
<evidence type="ECO:0000256" key="5">
    <source>
        <dbReference type="ARBA" id="ARBA00023284"/>
    </source>
</evidence>
<dbReference type="NCBIfam" id="TIGR01068">
    <property type="entry name" value="thioredoxin"/>
    <property type="match status" value="1"/>
</dbReference>
<dbReference type="EMBL" id="CP017305">
    <property type="protein sequence ID" value="AOS83808.1"/>
    <property type="molecule type" value="Genomic_DNA"/>
</dbReference>
<dbReference type="PROSITE" id="PS00194">
    <property type="entry name" value="THIOREDOXIN_1"/>
    <property type="match status" value="1"/>
</dbReference>
<evidence type="ECO:0000313" key="8">
    <source>
        <dbReference type="EMBL" id="AOS83808.1"/>
    </source>
</evidence>
<dbReference type="FunFam" id="3.40.30.10:FF:000001">
    <property type="entry name" value="Thioredoxin"/>
    <property type="match status" value="1"/>
</dbReference>
<evidence type="ECO:0000256" key="4">
    <source>
        <dbReference type="ARBA" id="ARBA00023157"/>
    </source>
</evidence>
<evidence type="ECO:0000256" key="3">
    <source>
        <dbReference type="ARBA" id="ARBA00022982"/>
    </source>
</evidence>
<dbReference type="Pfam" id="PF14561">
    <property type="entry name" value="TPR_20"/>
    <property type="match status" value="1"/>
</dbReference>
<keyword evidence="5" id="KW-0676">Redox-active center</keyword>
<name>A0A1D8D6K1_CHLLM</name>
<dbReference type="SUPFAM" id="SSF52833">
    <property type="entry name" value="Thioredoxin-like"/>
    <property type="match status" value="1"/>
</dbReference>
<dbReference type="AlphaFoldDB" id="A0A1D8D6K1"/>
<keyword evidence="3" id="KW-0249">Electron transport</keyword>
<dbReference type="Proteomes" id="UP000095185">
    <property type="component" value="Chromosome"/>
</dbReference>
<dbReference type="InterPro" id="IPR011990">
    <property type="entry name" value="TPR-like_helical_dom_sf"/>
</dbReference>
<organism evidence="8 9">
    <name type="scientific">Chlorobaculum limnaeum</name>
    <dbReference type="NCBI Taxonomy" id="274537"/>
    <lineage>
        <taxon>Bacteria</taxon>
        <taxon>Pseudomonadati</taxon>
        <taxon>Chlorobiota</taxon>
        <taxon>Chlorobiia</taxon>
        <taxon>Chlorobiales</taxon>
        <taxon>Chlorobiaceae</taxon>
        <taxon>Chlorobaculum</taxon>
    </lineage>
</organism>
<evidence type="ECO:0000256" key="1">
    <source>
        <dbReference type="ARBA" id="ARBA00008987"/>
    </source>
</evidence>
<dbReference type="STRING" id="274537.BIU88_06375"/>
<keyword evidence="9" id="KW-1185">Reference proteome</keyword>
<keyword evidence="4" id="KW-1015">Disulfide bond</keyword>
<evidence type="ECO:0000313" key="9">
    <source>
        <dbReference type="Proteomes" id="UP000095185"/>
    </source>
</evidence>
<dbReference type="GO" id="GO:0015035">
    <property type="term" value="F:protein-disulfide reductase activity"/>
    <property type="evidence" value="ECO:0007669"/>
    <property type="project" value="UniProtKB-UniRule"/>
</dbReference>
<dbReference type="InterPro" id="IPR005746">
    <property type="entry name" value="Thioredoxin"/>
</dbReference>
<dbReference type="Gene3D" id="3.40.30.10">
    <property type="entry name" value="Glutaredoxin"/>
    <property type="match status" value="1"/>
</dbReference>
<dbReference type="OrthoDB" id="9790390at2"/>
<feature type="domain" description="Thioredoxin" evidence="7">
    <location>
        <begin position="1"/>
        <end position="107"/>
    </location>
</feature>
<dbReference type="InterPro" id="IPR017937">
    <property type="entry name" value="Thioredoxin_CS"/>
</dbReference>
<dbReference type="KEGG" id="clz:BIU88_06375"/>
<dbReference type="RefSeq" id="WP_069809708.1">
    <property type="nucleotide sequence ID" value="NZ_CP017305.1"/>
</dbReference>
<dbReference type="GO" id="GO:0006950">
    <property type="term" value="P:response to stress"/>
    <property type="evidence" value="ECO:0007669"/>
    <property type="project" value="UniProtKB-ARBA"/>
</dbReference>
<evidence type="ECO:0000259" key="7">
    <source>
        <dbReference type="PROSITE" id="PS51352"/>
    </source>
</evidence>
<evidence type="ECO:0000256" key="6">
    <source>
        <dbReference type="NCBIfam" id="TIGR01068"/>
    </source>
</evidence>
<accession>A0A1D8D6K1</accession>
<dbReference type="PANTHER" id="PTHR45663">
    <property type="entry name" value="GEO12009P1"/>
    <property type="match status" value="1"/>
</dbReference>
<evidence type="ECO:0000256" key="2">
    <source>
        <dbReference type="ARBA" id="ARBA00022448"/>
    </source>
</evidence>
<reference evidence="8" key="1">
    <citation type="submission" date="2016-09" db="EMBL/GenBank/DDBJ databases">
        <title>Genome sequence of Chlorobaculum limnaeum.</title>
        <authorList>
            <person name="Liu Z."/>
            <person name="Tank M."/>
            <person name="Bryant D.A."/>
        </authorList>
    </citation>
    <scope>NUCLEOTIDE SEQUENCE [LARGE SCALE GENOMIC DNA]</scope>
    <source>
        <strain evidence="8">DSM 1677</strain>
    </source>
</reference>
<dbReference type="PROSITE" id="PS51352">
    <property type="entry name" value="THIOREDOXIN_2"/>
    <property type="match status" value="1"/>
</dbReference>
<dbReference type="GO" id="GO:0005737">
    <property type="term" value="C:cytoplasm"/>
    <property type="evidence" value="ECO:0007669"/>
    <property type="project" value="TreeGrafter"/>
</dbReference>
<comment type="similarity">
    <text evidence="1">Belongs to the thioredoxin family.</text>
</comment>
<gene>
    <name evidence="8" type="ORF">BIU88_06375</name>
</gene>
<dbReference type="Pfam" id="PF00085">
    <property type="entry name" value="Thioredoxin"/>
    <property type="match status" value="1"/>
</dbReference>
<keyword evidence="2" id="KW-0813">Transport</keyword>
<dbReference type="PANTHER" id="PTHR45663:SF11">
    <property type="entry name" value="GEO12009P1"/>
    <property type="match status" value="1"/>
</dbReference>
<dbReference type="CDD" id="cd02947">
    <property type="entry name" value="TRX_family"/>
    <property type="match status" value="1"/>
</dbReference>
<dbReference type="PRINTS" id="PR00421">
    <property type="entry name" value="THIOREDOXIN"/>
</dbReference>
<dbReference type="InterPro" id="IPR013766">
    <property type="entry name" value="Thioredoxin_domain"/>
</dbReference>